<organism evidence="2 3">
    <name type="scientific">Staphylococcus pasteuri_A</name>
    <dbReference type="NCBI Taxonomy" id="3062664"/>
    <lineage>
        <taxon>Bacteria</taxon>
        <taxon>Bacillati</taxon>
        <taxon>Bacillota</taxon>
        <taxon>Bacilli</taxon>
        <taxon>Bacillales</taxon>
        <taxon>Staphylococcaceae</taxon>
        <taxon>Staphylococcus</taxon>
    </lineage>
</organism>
<dbReference type="EMBL" id="JAUOQO010000003">
    <property type="protein sequence ID" value="MDO6573481.1"/>
    <property type="molecule type" value="Genomic_DNA"/>
</dbReference>
<dbReference type="Proteomes" id="UP001170310">
    <property type="component" value="Unassembled WGS sequence"/>
</dbReference>
<keyword evidence="3" id="KW-1185">Reference proteome</keyword>
<comment type="caution">
    <text evidence="2">The sequence shown here is derived from an EMBL/GenBank/DDBJ whole genome shotgun (WGS) entry which is preliminary data.</text>
</comment>
<feature type="domain" description="Helicase Helix-turn-helix" evidence="1">
    <location>
        <begin position="223"/>
        <end position="308"/>
    </location>
</feature>
<sequence>MYQIIKHAYQHAFNYKTNKSVYNILMGKKSHQTFFDACSQQLLSLYHSLPRLKYPSFERYLNELDNYDALYEIKIHPRFTYDSLIKTFNCIQLLIQTVSQSQHQAYKFVPIAQQTYIQQRVKDIYKLIREQQLETQVYNEIHQLFDKLASKNEHIYLHYYLQGYEEPMYTRQQVSLIESISQEELFELEMNQLVDLMYELENNNDYPILHQTIILPTLLNKTKMTYRQLQQGQSPQEIATIQNVKINTIEDHLLELFIKGYMHDYETFIDLSEKDIFINYYSSNLGLKLREYKQQFSKLSYFQIKLMIVGIERGDIVATRET</sequence>
<dbReference type="InterPro" id="IPR029491">
    <property type="entry name" value="Helicase_HTH"/>
</dbReference>
<proteinExistence type="predicted"/>
<evidence type="ECO:0000259" key="1">
    <source>
        <dbReference type="Pfam" id="PF14493"/>
    </source>
</evidence>
<dbReference type="Pfam" id="PF14493">
    <property type="entry name" value="HTH_40"/>
    <property type="match status" value="1"/>
</dbReference>
<evidence type="ECO:0000313" key="2">
    <source>
        <dbReference type="EMBL" id="MDO6573481.1"/>
    </source>
</evidence>
<reference evidence="2" key="1">
    <citation type="submission" date="2023-07" db="EMBL/GenBank/DDBJ databases">
        <title>Genome content predicts the carbon catabolic preferences of heterotrophic bacteria.</title>
        <authorList>
            <person name="Gralka M."/>
        </authorList>
    </citation>
    <scope>NUCLEOTIDE SEQUENCE</scope>
    <source>
        <strain evidence="2">E2R20</strain>
    </source>
</reference>
<evidence type="ECO:0000313" key="3">
    <source>
        <dbReference type="Proteomes" id="UP001170310"/>
    </source>
</evidence>
<dbReference type="PIRSF" id="PIRSF021350">
    <property type="entry name" value="UCP021350"/>
    <property type="match status" value="1"/>
</dbReference>
<dbReference type="InterPro" id="IPR008308">
    <property type="entry name" value="YpbB-like"/>
</dbReference>
<dbReference type="AlphaFoldDB" id="A0AAW7YT99"/>
<name>A0AAW7YT99_9STAP</name>
<accession>A0AAW7YT99</accession>
<dbReference type="RefSeq" id="WP_303520728.1">
    <property type="nucleotide sequence ID" value="NZ_JAUOQO010000003.1"/>
</dbReference>
<protein>
    <submittedName>
        <fullName evidence="2">Helix-turn-helix domain-containing protein</fullName>
    </submittedName>
</protein>
<gene>
    <name evidence="2" type="ORF">Q4528_04835</name>
</gene>